<keyword evidence="3" id="KW-0697">Rotamase</keyword>
<dbReference type="InterPro" id="IPR044665">
    <property type="entry name" value="E_coli_cyclophilin_A-like"/>
</dbReference>
<dbReference type="RefSeq" id="WP_106254406.1">
    <property type="nucleotide sequence ID" value="NZ_CAWNSW010000020.1"/>
</dbReference>
<protein>
    <recommendedName>
        <fullName evidence="1">peptidylprolyl isomerase</fullName>
        <ecNumber evidence="1">5.2.1.8</ecNumber>
    </recommendedName>
</protein>
<dbReference type="OrthoDB" id="9796864at2"/>
<evidence type="ECO:0000313" key="8">
    <source>
        <dbReference type="Proteomes" id="UP000239576"/>
    </source>
</evidence>
<name>A0A2T1ES43_9CYAN</name>
<dbReference type="Pfam" id="PF00160">
    <property type="entry name" value="Pro_isomerase"/>
    <property type="match status" value="1"/>
</dbReference>
<keyword evidence="4 7" id="KW-0413">Isomerase</keyword>
<evidence type="ECO:0000313" key="7">
    <source>
        <dbReference type="EMBL" id="PSB35555.1"/>
    </source>
</evidence>
<dbReference type="SUPFAM" id="SSF50891">
    <property type="entry name" value="Cyclophilin-like"/>
    <property type="match status" value="1"/>
</dbReference>
<dbReference type="InterPro" id="IPR029000">
    <property type="entry name" value="Cyclophilin-like_dom_sf"/>
</dbReference>
<dbReference type="Gene3D" id="2.40.100.10">
    <property type="entry name" value="Cyclophilin-like"/>
    <property type="match status" value="1"/>
</dbReference>
<dbReference type="PROSITE" id="PS50072">
    <property type="entry name" value="CSA_PPIASE_2"/>
    <property type="match status" value="1"/>
</dbReference>
<dbReference type="Gene3D" id="1.20.120.290">
    <property type="entry name" value="Oxygen-evolving enhancer protein 3 (PsbQ), four-helix up-down bundle"/>
    <property type="match status" value="1"/>
</dbReference>
<reference evidence="7 8" key="2">
    <citation type="submission" date="2018-03" db="EMBL/GenBank/DDBJ databases">
        <title>The ancient ancestry and fast evolution of plastids.</title>
        <authorList>
            <person name="Moore K.R."/>
            <person name="Magnabosco C."/>
            <person name="Momper L."/>
            <person name="Gold D.A."/>
            <person name="Bosak T."/>
            <person name="Fournier G.P."/>
        </authorList>
    </citation>
    <scope>NUCLEOTIDE SEQUENCE [LARGE SCALE GENOMIC DNA]</scope>
    <source>
        <strain evidence="7 8">ULC18</strain>
    </source>
</reference>
<dbReference type="InterPro" id="IPR048563">
    <property type="entry name" value="CYP38_PsbQ-like"/>
</dbReference>
<feature type="domain" description="PPIase cyclophilin-type" evidence="6">
    <location>
        <begin position="197"/>
        <end position="376"/>
    </location>
</feature>
<sequence length="376" mass="41435">MQLQGFDRFKFDRFKQWLKAVATLLLMATLSLGLSAAASRPANIMPAGNAITDGKALLRYALPIDNTPVRELQRSLEDIATQLRANRRWGAIAGDVKKASWVLRDKEAALLASIPEARQAQAQDLLTQLKEGLVPLQTAVEAKNKEQTFAQRSQLLNLVSQLEESMVKDFPFEVPTAYSNLPQLKGRATIEFTTNKGKLTAIVDGYSAPVTAGNFVDLVQRGFYNNLPFTRSEESYVLQIGDPPGDDVGFIDPKTKKYRAIPLEVLVQGDIEPTYEITLEDAGRYKDQPVLPFSSYGALAMARPGEDPNGGSSQFFFFLFEPELTPAGRNLLDGRYSVFGYVIEGKDVLEQLRAGDKIESAKVTQGLNALVEPKTA</sequence>
<dbReference type="SUPFAM" id="SSF101112">
    <property type="entry name" value="Oxygen-evolving enhancer protein 3"/>
    <property type="match status" value="1"/>
</dbReference>
<dbReference type="EC" id="5.2.1.8" evidence="1"/>
<keyword evidence="2" id="KW-0793">Thylakoid</keyword>
<dbReference type="PANTHER" id="PTHR43246">
    <property type="entry name" value="PEPTIDYL-PROLYL CIS-TRANS ISOMERASE CYP38, CHLOROPLASTIC"/>
    <property type="match status" value="1"/>
</dbReference>
<dbReference type="InterPro" id="IPR023222">
    <property type="entry name" value="PsbQ-like_dom_sf"/>
</dbReference>
<organism evidence="7 8">
    <name type="scientific">Stenomitos frigidus ULC18</name>
    <dbReference type="NCBI Taxonomy" id="2107698"/>
    <lineage>
        <taxon>Bacteria</taxon>
        <taxon>Bacillati</taxon>
        <taxon>Cyanobacteriota</taxon>
        <taxon>Cyanophyceae</taxon>
        <taxon>Leptolyngbyales</taxon>
        <taxon>Leptolyngbyaceae</taxon>
        <taxon>Stenomitos</taxon>
    </lineage>
</organism>
<feature type="signal peptide" evidence="5">
    <location>
        <begin position="1"/>
        <end position="36"/>
    </location>
</feature>
<dbReference type="Pfam" id="PF21329">
    <property type="entry name" value="CYP38_PsbQ-like"/>
    <property type="match status" value="1"/>
</dbReference>
<dbReference type="Proteomes" id="UP000239576">
    <property type="component" value="Unassembled WGS sequence"/>
</dbReference>
<evidence type="ECO:0000256" key="1">
    <source>
        <dbReference type="ARBA" id="ARBA00013194"/>
    </source>
</evidence>
<evidence type="ECO:0000256" key="5">
    <source>
        <dbReference type="SAM" id="SignalP"/>
    </source>
</evidence>
<evidence type="ECO:0000256" key="2">
    <source>
        <dbReference type="ARBA" id="ARBA00023078"/>
    </source>
</evidence>
<proteinExistence type="predicted"/>
<keyword evidence="8" id="KW-1185">Reference proteome</keyword>
<evidence type="ECO:0000256" key="3">
    <source>
        <dbReference type="ARBA" id="ARBA00023110"/>
    </source>
</evidence>
<dbReference type="InterPro" id="IPR002130">
    <property type="entry name" value="Cyclophilin-type_PPIase_dom"/>
</dbReference>
<dbReference type="GO" id="GO:0003755">
    <property type="term" value="F:peptidyl-prolyl cis-trans isomerase activity"/>
    <property type="evidence" value="ECO:0007669"/>
    <property type="project" value="UniProtKB-KW"/>
</dbReference>
<keyword evidence="5" id="KW-0732">Signal</keyword>
<evidence type="ECO:0000259" key="6">
    <source>
        <dbReference type="PROSITE" id="PS50072"/>
    </source>
</evidence>
<evidence type="ECO:0000256" key="4">
    <source>
        <dbReference type="ARBA" id="ARBA00023235"/>
    </source>
</evidence>
<accession>A0A2T1ES43</accession>
<reference evidence="8" key="1">
    <citation type="submission" date="2018-02" db="EMBL/GenBank/DDBJ databases">
        <authorList>
            <person name="Moore K."/>
            <person name="Momper L."/>
        </authorList>
    </citation>
    <scope>NUCLEOTIDE SEQUENCE [LARGE SCALE GENOMIC DNA]</scope>
    <source>
        <strain evidence="8">ULC18</strain>
    </source>
</reference>
<dbReference type="EMBL" id="PVWK01000008">
    <property type="protein sequence ID" value="PSB35555.1"/>
    <property type="molecule type" value="Genomic_DNA"/>
</dbReference>
<comment type="caution">
    <text evidence="7">The sequence shown here is derived from an EMBL/GenBank/DDBJ whole genome shotgun (WGS) entry which is preliminary data.</text>
</comment>
<dbReference type="AlphaFoldDB" id="A0A2T1ES43"/>
<gene>
    <name evidence="7" type="ORF">C7B82_00735</name>
</gene>
<feature type="chain" id="PRO_5015756111" description="peptidylprolyl isomerase" evidence="5">
    <location>
        <begin position="37"/>
        <end position="376"/>
    </location>
</feature>
<dbReference type="CDD" id="cd01924">
    <property type="entry name" value="cyclophilin_TLP40_like"/>
    <property type="match status" value="1"/>
</dbReference>